<keyword evidence="3" id="KW-0624">Polysaccharide degradation</keyword>
<dbReference type="InterPro" id="IPR012334">
    <property type="entry name" value="Pectin_lyas_fold"/>
</dbReference>
<keyword evidence="2" id="KW-0119">Carbohydrate metabolism</keyword>
<evidence type="ECO:0000256" key="4">
    <source>
        <dbReference type="SAM" id="SignalP"/>
    </source>
</evidence>
<dbReference type="Gene3D" id="2.160.20.10">
    <property type="entry name" value="Single-stranded right-handed beta-helix, Pectin lyase-like"/>
    <property type="match status" value="1"/>
</dbReference>
<dbReference type="Gene3D" id="2.60.350.10">
    <property type="entry name" value="Dextranase, N-terminal"/>
    <property type="match status" value="1"/>
</dbReference>
<comment type="caution">
    <text evidence="5">The sequence shown here is derived from an EMBL/GenBank/DDBJ whole genome shotgun (WGS) entry which is preliminary data.</text>
</comment>
<evidence type="ECO:0000256" key="2">
    <source>
        <dbReference type="ARBA" id="ARBA00023277"/>
    </source>
</evidence>
<evidence type="ECO:0000313" key="6">
    <source>
        <dbReference type="Proteomes" id="UP001565200"/>
    </source>
</evidence>
<dbReference type="InterPro" id="IPR035953">
    <property type="entry name" value="Dextranase_N-ter"/>
</dbReference>
<dbReference type="PANTHER" id="PTHR31736:SF9">
    <property type="entry name" value="ENDO-XYLOGALACTURONAN HYDROLASE A-RELATED"/>
    <property type="match status" value="1"/>
</dbReference>
<evidence type="ECO:0000313" key="5">
    <source>
        <dbReference type="EMBL" id="MEY8246326.1"/>
    </source>
</evidence>
<feature type="signal peptide" evidence="4">
    <location>
        <begin position="1"/>
        <end position="20"/>
    </location>
</feature>
<gene>
    <name evidence="5" type="ORF">AAK873_11975</name>
</gene>
<dbReference type="RefSeq" id="WP_148464172.1">
    <property type="nucleotide sequence ID" value="NZ_JBCLPP010000041.1"/>
</dbReference>
<dbReference type="InterPro" id="IPR011050">
    <property type="entry name" value="Pectin_lyase_fold/virulence"/>
</dbReference>
<sequence>MKRITSAVFALCAAIAGINAEVVTYPAGEGVETLDDFSVKVRQAGGDWQPVAVYPVKVDEVRDTKHHVETASMAYFDFDGTVEVEVTANSKKVDDVRVRPLSYGIEPAVAGNTLTFTLDRPRNLSVEINGDIFHNLHLFANPIDTHRPTAKEIKKAGKKGSDLIYFGPGVHDLPGGVMNIPSGKTVYIDGGARVVGRLVADSVRDVRFYGRGEVHPAGRGEGIYIKRSKHIDADGIIVTQIPVGGSDSVSINNVKSISYYGWGDGMNVFASDNIYYNNVFCRNSDDCSTVYATRKGFKGGCRNIVMENSTLWADVAHPVMIGLHGSATEIGPDAPADTICDITYRNIDILDHKEKQIDYQGCFAINCGDNNVVRDITFDNIRVEDFRQGQLVNIRIFFNTKYCAAPGTCIKNVLFKDIDYNGGNAEMSIIAGYNEDRKVSDITFDNLVINGVRISDNMPGKPAWYKTGDMARIFIGEHVENVTFK</sequence>
<feature type="chain" id="PRO_5047065749" evidence="4">
    <location>
        <begin position="21"/>
        <end position="485"/>
    </location>
</feature>
<proteinExistence type="predicted"/>
<reference evidence="5 6" key="1">
    <citation type="submission" date="2024-03" db="EMBL/GenBank/DDBJ databases">
        <title>Mouse gut bacterial collection (mGBC) of GemPharmatech.</title>
        <authorList>
            <person name="He Y."/>
            <person name="Dong L."/>
            <person name="Wu D."/>
            <person name="Gao X."/>
            <person name="Lin Z."/>
        </authorList>
    </citation>
    <scope>NUCLEOTIDE SEQUENCE [LARGE SCALE GENOMIC DNA]</scope>
    <source>
        <strain evidence="5 6">54-13</strain>
    </source>
</reference>
<keyword evidence="1" id="KW-0677">Repeat</keyword>
<keyword evidence="4" id="KW-0732">Signal</keyword>
<protein>
    <submittedName>
        <fullName evidence="5">Endo-polygalacturonase</fullName>
    </submittedName>
</protein>
<organism evidence="5 6">
    <name type="scientific">Heminiphilus faecis</name>
    <dbReference type="NCBI Taxonomy" id="2601703"/>
    <lineage>
        <taxon>Bacteria</taxon>
        <taxon>Pseudomonadati</taxon>
        <taxon>Bacteroidota</taxon>
        <taxon>Bacteroidia</taxon>
        <taxon>Bacteroidales</taxon>
        <taxon>Muribaculaceae</taxon>
        <taxon>Heminiphilus</taxon>
    </lineage>
</organism>
<evidence type="ECO:0000256" key="1">
    <source>
        <dbReference type="ARBA" id="ARBA00022737"/>
    </source>
</evidence>
<dbReference type="Proteomes" id="UP001565200">
    <property type="component" value="Unassembled WGS sequence"/>
</dbReference>
<keyword evidence="6" id="KW-1185">Reference proteome</keyword>
<evidence type="ECO:0000256" key="3">
    <source>
        <dbReference type="ARBA" id="ARBA00023326"/>
    </source>
</evidence>
<dbReference type="SUPFAM" id="SSF51126">
    <property type="entry name" value="Pectin lyase-like"/>
    <property type="match status" value="1"/>
</dbReference>
<accession>A0ABV4CY94</accession>
<dbReference type="EMBL" id="JBCLPP010000041">
    <property type="protein sequence ID" value="MEY8246326.1"/>
    <property type="molecule type" value="Genomic_DNA"/>
</dbReference>
<name>A0ABV4CY94_9BACT</name>
<dbReference type="PANTHER" id="PTHR31736">
    <property type="match status" value="1"/>
</dbReference>